<dbReference type="RefSeq" id="WP_353540450.1">
    <property type="nucleotide sequence ID" value="NZ_BAABRN010000001.1"/>
</dbReference>
<evidence type="ECO:0000313" key="2">
    <source>
        <dbReference type="Proteomes" id="UP001458946"/>
    </source>
</evidence>
<dbReference type="Pfam" id="PF03864">
    <property type="entry name" value="Phage_cap_E"/>
    <property type="match status" value="1"/>
</dbReference>
<dbReference type="Proteomes" id="UP001458946">
    <property type="component" value="Unassembled WGS sequence"/>
</dbReference>
<evidence type="ECO:0008006" key="3">
    <source>
        <dbReference type="Google" id="ProtNLM"/>
    </source>
</evidence>
<evidence type="ECO:0000313" key="1">
    <source>
        <dbReference type="EMBL" id="GAA5500465.1"/>
    </source>
</evidence>
<dbReference type="InterPro" id="IPR005564">
    <property type="entry name" value="Major_capsid_GpE"/>
</dbReference>
<dbReference type="Gene3D" id="3.15.30.10">
    <property type="entry name" value="putative capsid protein of prophage domain like"/>
    <property type="match status" value="1"/>
</dbReference>
<sequence>MKLVTSATAANLADPRKPNPFVVLKKMRFPTTREIQSSFLEIQPDTTEELNILDTLFPESNTLATSVEMYVTRQDSNGYVGMTFPHNLESEVRTFDRGAKIDIAKMEWNPMHFKDSKAWGERQMVEMGKLLEEVSTPQINEEIGEFLAVMKRRIRNRKQWMKHQVLKTGKITIDGASVDNPDKLKYSVDYGVTNLVLDMPVKIDDKSVDGVSLLDPVKWITDINRAGKFTNRKIVAMVVNSNFVDYLADNTFIRATIDYDMGLQTTQAVATPRYVYAERALDVFKRFTKIQVIFNDQVYEDKQGQQHYYFEDGQALLLYGSVGPLGEFVNTAHVDFTYSGNGVAISTGEYAYAVNKLKEVKPSYEIISGFSGMPMLKGYDPIDFTYERFKWVTFASHEIQNPALPKRPDIGAPL</sequence>
<reference evidence="1 2" key="1">
    <citation type="submission" date="2024-02" db="EMBL/GenBank/DDBJ databases">
        <title>Deinococcus xinjiangensis NBRC 107630.</title>
        <authorList>
            <person name="Ichikawa N."/>
            <person name="Katano-Makiyama Y."/>
            <person name="Hidaka K."/>
        </authorList>
    </citation>
    <scope>NUCLEOTIDE SEQUENCE [LARGE SCALE GENOMIC DNA]</scope>
    <source>
        <strain evidence="1 2">NBRC 107630</strain>
    </source>
</reference>
<name>A0ABP9V8G4_9DEIO</name>
<protein>
    <recommendedName>
        <fullName evidence="3">Major capsid protein</fullName>
    </recommendedName>
</protein>
<gene>
    <name evidence="1" type="ORF">Dxin01_00186</name>
</gene>
<accession>A0ABP9V8G4</accession>
<proteinExistence type="predicted"/>
<comment type="caution">
    <text evidence="1">The sequence shown here is derived from an EMBL/GenBank/DDBJ whole genome shotgun (WGS) entry which is preliminary data.</text>
</comment>
<dbReference type="EMBL" id="BAABRN010000001">
    <property type="protein sequence ID" value="GAA5500465.1"/>
    <property type="molecule type" value="Genomic_DNA"/>
</dbReference>
<keyword evidence="2" id="KW-1185">Reference proteome</keyword>
<organism evidence="1 2">
    <name type="scientific">Deinococcus xinjiangensis</name>
    <dbReference type="NCBI Taxonomy" id="457454"/>
    <lineage>
        <taxon>Bacteria</taxon>
        <taxon>Thermotogati</taxon>
        <taxon>Deinococcota</taxon>
        <taxon>Deinococci</taxon>
        <taxon>Deinococcales</taxon>
        <taxon>Deinococcaceae</taxon>
        <taxon>Deinococcus</taxon>
    </lineage>
</organism>